<dbReference type="Proteomes" id="UP000054928">
    <property type="component" value="Unassembled WGS sequence"/>
</dbReference>
<evidence type="ECO:0000256" key="1">
    <source>
        <dbReference type="SAM" id="MobiDB-lite"/>
    </source>
</evidence>
<keyword evidence="2" id="KW-0732">Signal</keyword>
<name>A0A0P1A5C0_PLAHL</name>
<dbReference type="OrthoDB" id="129208at2759"/>
<evidence type="ECO:0000313" key="3">
    <source>
        <dbReference type="EMBL" id="CEG35520.1"/>
    </source>
</evidence>
<sequence>MLPFGLAFFALAITSVNAGDPKYLRSTSSDDSTKDDSNSSLSTKIDENVLDDHDLTVDVADYVHDNENLDGSQYEVDIMSLIGSGSNQVDLVDLIAALKETNALDTSASFDDDLSWLIDSHLKSEINETPVKKGIVDEYPSWLGGDDSESAPKKIGLKDYWLHDSDSESGSDDSLTVNDTYYNPDFKTLQALDDVLSYSENDDGSTSEDNDNEKDGQTTYVKDGSEHLPEAKKSVPAPTTIDSTLEEYWGSMADSESDVDGISLGKSAISKEMPLGLSLEYDSDSTSTEGDEMQLDSSRDEDKNVKYEEQTMPPF</sequence>
<feature type="signal peptide" evidence="2">
    <location>
        <begin position="1"/>
        <end position="18"/>
    </location>
</feature>
<feature type="compositionally biased region" description="Basic and acidic residues" evidence="1">
    <location>
        <begin position="297"/>
        <end position="309"/>
    </location>
</feature>
<dbReference type="GeneID" id="36406452"/>
<feature type="region of interest" description="Disordered" evidence="1">
    <location>
        <begin position="198"/>
        <end position="239"/>
    </location>
</feature>
<dbReference type="AlphaFoldDB" id="A0A0P1A5C0"/>
<keyword evidence="4" id="KW-1185">Reference proteome</keyword>
<feature type="region of interest" description="Disordered" evidence="1">
    <location>
        <begin position="273"/>
        <end position="315"/>
    </location>
</feature>
<organism evidence="3 4">
    <name type="scientific">Plasmopara halstedii</name>
    <name type="common">Downy mildew of sunflower</name>
    <dbReference type="NCBI Taxonomy" id="4781"/>
    <lineage>
        <taxon>Eukaryota</taxon>
        <taxon>Sar</taxon>
        <taxon>Stramenopiles</taxon>
        <taxon>Oomycota</taxon>
        <taxon>Peronosporomycetes</taxon>
        <taxon>Peronosporales</taxon>
        <taxon>Peronosporaceae</taxon>
        <taxon>Plasmopara</taxon>
    </lineage>
</organism>
<reference evidence="4" key="1">
    <citation type="submission" date="2014-09" db="EMBL/GenBank/DDBJ databases">
        <authorList>
            <person name="Sharma Rahul"/>
            <person name="Thines Marco"/>
        </authorList>
    </citation>
    <scope>NUCLEOTIDE SEQUENCE [LARGE SCALE GENOMIC DNA]</scope>
</reference>
<dbReference type="RefSeq" id="XP_024571889.1">
    <property type="nucleotide sequence ID" value="XM_024725092.1"/>
</dbReference>
<dbReference type="EMBL" id="CCYD01000053">
    <property type="protein sequence ID" value="CEG35520.1"/>
    <property type="molecule type" value="Genomic_DNA"/>
</dbReference>
<feature type="chain" id="PRO_5006058393" evidence="2">
    <location>
        <begin position="19"/>
        <end position="315"/>
    </location>
</feature>
<evidence type="ECO:0000256" key="2">
    <source>
        <dbReference type="SAM" id="SignalP"/>
    </source>
</evidence>
<accession>A0A0P1A5C0</accession>
<proteinExistence type="predicted"/>
<feature type="compositionally biased region" description="Basic and acidic residues" evidence="1">
    <location>
        <begin position="223"/>
        <end position="233"/>
    </location>
</feature>
<feature type="region of interest" description="Disordered" evidence="1">
    <location>
        <begin position="24"/>
        <end position="43"/>
    </location>
</feature>
<evidence type="ECO:0000313" key="4">
    <source>
        <dbReference type="Proteomes" id="UP000054928"/>
    </source>
</evidence>
<feature type="compositionally biased region" description="Acidic residues" evidence="1">
    <location>
        <begin position="200"/>
        <end position="212"/>
    </location>
</feature>
<protein>
    <submittedName>
        <fullName evidence="3">RxLR-like protein</fullName>
    </submittedName>
</protein>